<feature type="compositionally biased region" description="Polar residues" evidence="1">
    <location>
        <begin position="416"/>
        <end position="425"/>
    </location>
</feature>
<comment type="caution">
    <text evidence="3">The sequence shown here is derived from an EMBL/GenBank/DDBJ whole genome shotgun (WGS) entry which is preliminary data.</text>
</comment>
<dbReference type="GO" id="GO:0005634">
    <property type="term" value="C:nucleus"/>
    <property type="evidence" value="ECO:0007669"/>
    <property type="project" value="TreeGrafter"/>
</dbReference>
<protein>
    <recommendedName>
        <fullName evidence="2">Smr domain-containing protein</fullName>
    </recommendedName>
</protein>
<feature type="compositionally biased region" description="Basic residues" evidence="1">
    <location>
        <begin position="190"/>
        <end position="208"/>
    </location>
</feature>
<dbReference type="AlphaFoldDB" id="A0A0W0F5S5"/>
<dbReference type="PANTHER" id="PTHR46535:SF1">
    <property type="entry name" value="NEDD4-BINDING PROTEIN 2"/>
    <property type="match status" value="1"/>
</dbReference>
<evidence type="ECO:0000313" key="3">
    <source>
        <dbReference type="EMBL" id="KTB31522.1"/>
    </source>
</evidence>
<dbReference type="SMART" id="SM00463">
    <property type="entry name" value="SMR"/>
    <property type="match status" value="1"/>
</dbReference>
<gene>
    <name evidence="3" type="ORF">WG66_15885</name>
</gene>
<feature type="region of interest" description="Disordered" evidence="1">
    <location>
        <begin position="296"/>
        <end position="320"/>
    </location>
</feature>
<feature type="compositionally biased region" description="Polar residues" evidence="1">
    <location>
        <begin position="213"/>
        <end position="229"/>
    </location>
</feature>
<reference evidence="3 4" key="1">
    <citation type="submission" date="2015-12" db="EMBL/GenBank/DDBJ databases">
        <title>Draft genome sequence of Moniliophthora roreri, the causal agent of frosty pod rot of cacao.</title>
        <authorList>
            <person name="Aime M.C."/>
            <person name="Diaz-Valderrama J.R."/>
            <person name="Kijpornyongpan T."/>
            <person name="Phillips-Mora W."/>
        </authorList>
    </citation>
    <scope>NUCLEOTIDE SEQUENCE [LARGE SCALE GENOMIC DNA]</scope>
    <source>
        <strain evidence="3 4">MCA 2952</strain>
    </source>
</reference>
<feature type="compositionally biased region" description="Low complexity" evidence="1">
    <location>
        <begin position="300"/>
        <end position="313"/>
    </location>
</feature>
<dbReference type="Gene3D" id="3.30.1370.110">
    <property type="match status" value="1"/>
</dbReference>
<feature type="compositionally biased region" description="Polar residues" evidence="1">
    <location>
        <begin position="444"/>
        <end position="466"/>
    </location>
</feature>
<dbReference type="GO" id="GO:0004519">
    <property type="term" value="F:endonuclease activity"/>
    <property type="evidence" value="ECO:0007669"/>
    <property type="project" value="TreeGrafter"/>
</dbReference>
<dbReference type="Proteomes" id="UP000054988">
    <property type="component" value="Unassembled WGS sequence"/>
</dbReference>
<dbReference type="InterPro" id="IPR002625">
    <property type="entry name" value="Smr_dom"/>
</dbReference>
<organism evidence="3 4">
    <name type="scientific">Moniliophthora roreri</name>
    <name type="common">Frosty pod rot fungus</name>
    <name type="synonym">Monilia roreri</name>
    <dbReference type="NCBI Taxonomy" id="221103"/>
    <lineage>
        <taxon>Eukaryota</taxon>
        <taxon>Fungi</taxon>
        <taxon>Dikarya</taxon>
        <taxon>Basidiomycota</taxon>
        <taxon>Agaricomycotina</taxon>
        <taxon>Agaricomycetes</taxon>
        <taxon>Agaricomycetidae</taxon>
        <taxon>Agaricales</taxon>
        <taxon>Marasmiineae</taxon>
        <taxon>Marasmiaceae</taxon>
        <taxon>Moniliophthora</taxon>
    </lineage>
</organism>
<evidence type="ECO:0000313" key="4">
    <source>
        <dbReference type="Proteomes" id="UP000054988"/>
    </source>
</evidence>
<dbReference type="Pfam" id="PF01713">
    <property type="entry name" value="Smr"/>
    <property type="match status" value="1"/>
</dbReference>
<dbReference type="EMBL" id="LATX01002314">
    <property type="protein sequence ID" value="KTB31522.1"/>
    <property type="molecule type" value="Genomic_DNA"/>
</dbReference>
<feature type="compositionally biased region" description="Pro residues" evidence="1">
    <location>
        <begin position="432"/>
        <end position="443"/>
    </location>
</feature>
<evidence type="ECO:0000259" key="2">
    <source>
        <dbReference type="PROSITE" id="PS50828"/>
    </source>
</evidence>
<dbReference type="eggNOG" id="KOG2401">
    <property type="taxonomic scope" value="Eukaryota"/>
</dbReference>
<proteinExistence type="predicted"/>
<feature type="region of interest" description="Disordered" evidence="1">
    <location>
        <begin position="395"/>
        <end position="466"/>
    </location>
</feature>
<dbReference type="InterPro" id="IPR036063">
    <property type="entry name" value="Smr_dom_sf"/>
</dbReference>
<feature type="domain" description="Smr" evidence="2">
    <location>
        <begin position="621"/>
        <end position="694"/>
    </location>
</feature>
<dbReference type="InterPro" id="IPR052772">
    <property type="entry name" value="Endo/PolyKinase_Domain-Protein"/>
</dbReference>
<name>A0A0W0F5S5_MONRR</name>
<feature type="region of interest" description="Disordered" evidence="1">
    <location>
        <begin position="188"/>
        <end position="229"/>
    </location>
</feature>
<dbReference type="PANTHER" id="PTHR46535">
    <property type="entry name" value="NEDD4-BINDING PROTEIN 2"/>
    <property type="match status" value="1"/>
</dbReference>
<accession>A0A0W0F5S5</accession>
<sequence length="697" mass="76215">MGSTSTIFDIFQKEFCPPLDSTLVAAILLDIDSDDPPREQIDRTRATLKALAAEAELAEQFSDSLNPTITDDTCSLSAPSLNQGDYSTSATSNSSIGSEHHSISSPLNFLQAALPHISSERLQKALVDASEEISIQTGREKDFDMWELIAGILTEESIRELEERGLNGLDDEDGIGLGVSLEDSWEKVGNRKTKKKNTAEKKKSKPKKTTITDIRQQQHVRPSYPRSNSLDTITRSAAAPDPWTQVSSISAHLATLLPTHSPSFFQPYFHSPDYATPYEAVLTALQSIVKAQTRPQITPASSASQSSSSSSSSVMDSDTDQERLHDLALISMLEVLLPSAEYLDSQARSRLISDAELALNATQDRADDALDLVQLLQELADDNESYLEMGVYHTQPPTPTREIPNAWGRPLIASPSAKSGVQKTPTIAKLPDGPPPAPPPPLPRNSNGSKDTQNIPGSKNKPSPYQWQAVKRKTPYKRTAHPLAAHIPAYERDVNGMKTVKARMKVAGNGNGIGKGGKGDVRELIRGGGEVNYRQRVAESLRRRNEMLREASKMWQRGNRKTRGGEVALYFAERVGRISYLISSLGRMAREFQEMAKKDSLDAARIMVESKRLASSERDTIDLHGTTVAEGTQIVKENLQAMSCSPSKPLKIITGRGTHSAGQVSVLKPALRKALVEDGWHVTSWDGGLVVKGKKNT</sequence>
<dbReference type="PROSITE" id="PS50828">
    <property type="entry name" value="SMR"/>
    <property type="match status" value="1"/>
</dbReference>
<evidence type="ECO:0000256" key="1">
    <source>
        <dbReference type="SAM" id="MobiDB-lite"/>
    </source>
</evidence>
<dbReference type="SUPFAM" id="SSF160443">
    <property type="entry name" value="SMR domain-like"/>
    <property type="match status" value="1"/>
</dbReference>